<feature type="domain" description="GH3 C-terminal" evidence="2">
    <location>
        <begin position="380"/>
        <end position="492"/>
    </location>
</feature>
<dbReference type="EMBL" id="VORB01000003">
    <property type="protein sequence ID" value="TXC81767.1"/>
    <property type="molecule type" value="Genomic_DNA"/>
</dbReference>
<gene>
    <name evidence="3" type="ORF">FRX97_04420</name>
</gene>
<dbReference type="RefSeq" id="WP_147013795.1">
    <property type="nucleotide sequence ID" value="NZ_VORB01000003.1"/>
</dbReference>
<proteinExistence type="predicted"/>
<evidence type="ECO:0000259" key="1">
    <source>
        <dbReference type="Pfam" id="PF23571"/>
    </source>
</evidence>
<evidence type="ECO:0000313" key="4">
    <source>
        <dbReference type="Proteomes" id="UP000321168"/>
    </source>
</evidence>
<dbReference type="PANTHER" id="PTHR31901">
    <property type="entry name" value="GH3 DOMAIN-CONTAINING PROTEIN"/>
    <property type="match status" value="1"/>
</dbReference>
<accession>A0A5C6V9E5</accession>
<feature type="domain" description="GH3 middle" evidence="1">
    <location>
        <begin position="295"/>
        <end position="364"/>
    </location>
</feature>
<name>A0A5C6V9E5_9FLAO</name>
<dbReference type="Pfam" id="PF23572">
    <property type="entry name" value="GH3_C"/>
    <property type="match status" value="1"/>
</dbReference>
<dbReference type="AlphaFoldDB" id="A0A5C6V9E5"/>
<evidence type="ECO:0000313" key="3">
    <source>
        <dbReference type="EMBL" id="TXC81767.1"/>
    </source>
</evidence>
<dbReference type="PANTHER" id="PTHR31901:SF9">
    <property type="entry name" value="GH3 DOMAIN-CONTAINING PROTEIN"/>
    <property type="match status" value="1"/>
</dbReference>
<dbReference type="GO" id="GO:0016881">
    <property type="term" value="F:acid-amino acid ligase activity"/>
    <property type="evidence" value="ECO:0007669"/>
    <property type="project" value="TreeGrafter"/>
</dbReference>
<dbReference type="Proteomes" id="UP000321168">
    <property type="component" value="Unassembled WGS sequence"/>
</dbReference>
<dbReference type="InterPro" id="IPR055378">
    <property type="entry name" value="GH3_C"/>
</dbReference>
<dbReference type="Pfam" id="PF23571">
    <property type="entry name" value="GH3_M"/>
    <property type="match status" value="1"/>
</dbReference>
<dbReference type="Pfam" id="PF03321">
    <property type="entry name" value="GH3"/>
    <property type="match status" value="1"/>
</dbReference>
<evidence type="ECO:0000259" key="2">
    <source>
        <dbReference type="Pfam" id="PF23572"/>
    </source>
</evidence>
<reference evidence="3 4" key="1">
    <citation type="submission" date="2019-08" db="EMBL/GenBank/DDBJ databases">
        <title>Genome of Luteibaculum oceani JCM 18817.</title>
        <authorList>
            <person name="Bowman J.P."/>
        </authorList>
    </citation>
    <scope>NUCLEOTIDE SEQUENCE [LARGE SCALE GENOMIC DNA]</scope>
    <source>
        <strain evidence="3 4">JCM 18817</strain>
    </source>
</reference>
<protein>
    <submittedName>
        <fullName evidence="3">GH3 auxin-responsive promoter family protein</fullName>
    </submittedName>
</protein>
<dbReference type="InterPro" id="IPR055377">
    <property type="entry name" value="GH3_M"/>
</dbReference>
<comment type="caution">
    <text evidence="3">The sequence shown here is derived from an EMBL/GenBank/DDBJ whole genome shotgun (WGS) entry which is preliminary data.</text>
</comment>
<dbReference type="InterPro" id="IPR004993">
    <property type="entry name" value="GH3"/>
</dbReference>
<dbReference type="GO" id="GO:0005737">
    <property type="term" value="C:cytoplasm"/>
    <property type="evidence" value="ECO:0007669"/>
    <property type="project" value="TreeGrafter"/>
</dbReference>
<keyword evidence="4" id="KW-1185">Reference proteome</keyword>
<sequence length="513" mass="59047">MALNTVLAWLIKKRIHQIELFEKYPLEVQNEVMYNLTKRAANTEWGLQHGFEKIKTAADFKSAMPLQDYEAIKPFVNRLIAGEQNLLWPTEIKWFAKSSGTTQDRSKFIPVSRESLEDCHYKGGKDLLALYYNANPNSNLYDGKSLVIGGSSEINEMREDSYIGDLSSIIIKNLPFWVEFKRTPQSNVALMAEWERKIEQMAEITMQEDVTNIAGVPSWTIVLFKRILEKTGKSSIGEVWPNLELFMHGGVNFEPYREQFNDLVQLPNIKFYQSYNASEGYFGIQSRNGLDDMLLMLDYGIYFEFIEESKWTEDQPETLSLNDLEVGKNYAVVISTNGGLWRYKLGDTIKVTSTFPFKIKVSGRTKSFINAFGEELVVENSDQAVAETCQQHNCIVNEYTACPVYMKGEESGAHEWIIEFERDPENIDAFVADLDLNIRKLNSDYDAKRTGDLTLKQLKLNVVEKDTFYQWLKSKGKLGGQHKVPRLSNDRKHVEEILEFAEKNRSFVDHSRV</sequence>
<dbReference type="OrthoDB" id="5678283at2"/>
<organism evidence="3 4">
    <name type="scientific">Luteibaculum oceani</name>
    <dbReference type="NCBI Taxonomy" id="1294296"/>
    <lineage>
        <taxon>Bacteria</taxon>
        <taxon>Pseudomonadati</taxon>
        <taxon>Bacteroidota</taxon>
        <taxon>Flavobacteriia</taxon>
        <taxon>Flavobacteriales</taxon>
        <taxon>Luteibaculaceae</taxon>
        <taxon>Luteibaculum</taxon>
    </lineage>
</organism>